<evidence type="ECO:0000256" key="2">
    <source>
        <dbReference type="SAM" id="MobiDB-lite"/>
    </source>
</evidence>
<feature type="compositionally biased region" description="Low complexity" evidence="2">
    <location>
        <begin position="138"/>
        <end position="148"/>
    </location>
</feature>
<comment type="caution">
    <text evidence="4">The sequence shown here is derived from an EMBL/GenBank/DDBJ whole genome shotgun (WGS) entry which is preliminary data.</text>
</comment>
<dbReference type="Proteomes" id="UP001292571">
    <property type="component" value="Unassembled WGS sequence"/>
</dbReference>
<organism evidence="4 5">
    <name type="scientific">Pseudomonas spirodelae</name>
    <dbReference type="NCBI Taxonomy" id="3101751"/>
    <lineage>
        <taxon>Bacteria</taxon>
        <taxon>Pseudomonadati</taxon>
        <taxon>Pseudomonadota</taxon>
        <taxon>Gammaproteobacteria</taxon>
        <taxon>Pseudomonadales</taxon>
        <taxon>Pseudomonadaceae</taxon>
        <taxon>Pseudomonas</taxon>
    </lineage>
</organism>
<gene>
    <name evidence="4" type="ORF">SOP97_11120</name>
</gene>
<feature type="chain" id="PRO_5046433615" evidence="3">
    <location>
        <begin position="19"/>
        <end position="626"/>
    </location>
</feature>
<accession>A0ABU5P9V8</accession>
<evidence type="ECO:0000256" key="1">
    <source>
        <dbReference type="SAM" id="Coils"/>
    </source>
</evidence>
<evidence type="ECO:0000313" key="4">
    <source>
        <dbReference type="EMBL" id="MEA1606363.1"/>
    </source>
</evidence>
<keyword evidence="3" id="KW-0732">Signal</keyword>
<protein>
    <submittedName>
        <fullName evidence="4">Uncharacterized protein</fullName>
    </submittedName>
</protein>
<name>A0ABU5P9V8_9PSED</name>
<dbReference type="EMBL" id="JAYEET010000036">
    <property type="protein sequence ID" value="MEA1606363.1"/>
    <property type="molecule type" value="Genomic_DNA"/>
</dbReference>
<proteinExistence type="predicted"/>
<reference evidence="4 5" key="1">
    <citation type="submission" date="2023-12" db="EMBL/GenBank/DDBJ databases">
        <title>Pseudomonas sp. T5W1.</title>
        <authorList>
            <person name="Maltman C."/>
        </authorList>
    </citation>
    <scope>NUCLEOTIDE SEQUENCE [LARGE SCALE GENOMIC DNA]</scope>
    <source>
        <strain evidence="4 5">T5W1</strain>
    </source>
</reference>
<feature type="coiled-coil region" evidence="1">
    <location>
        <begin position="431"/>
        <end position="473"/>
    </location>
</feature>
<dbReference type="RefSeq" id="WP_322949232.1">
    <property type="nucleotide sequence ID" value="NZ_JAYEET010000036.1"/>
</dbReference>
<sequence length="626" mass="68376">MRSLLTLSLLTLAVTAEAASHRLAYSKAENVEVFVDHADGQPWCSPHLQLRFAFTAAASTEAVQRLLPKLGGLIGTQCANASQLSWHTVDSQGQRLASGSATQAGNWQAVVAAPAPAPAASVPAAALATAPAASPQAAGQVPATSSVPSAPPAAVPNTVSEGAAEAVVAAATAPAAAVAATPPPEPAKVPPAAPVVPAPLSVDFTVSGWQPPLQRDVLAKANFLSEIADQNGCRFRLAFALEDGVENVSATSKTINCGPDGYAQGTGTLTINRRDGALLHQFNGSYLAGLEFSGKAPSLPIVGFDERKNLLLLLHSEPASKVHYLLRVGYTSYRNNWSAGSTALVALTENRELFRDLENIRRTIDLATTRLDQSAPAINDIRFYALRDLQQGLHEGKRDYWMYEINLGRNYRSKQWEYNPQRAENHLFAFERKEAEQLRQAELQRQAEEQRQRELLGQQAEQQLQLYRQLRRETRKPQELYQRISRDASYSPFDGGSYTRMLKGGASDYSQIVYISGKTEGGWAIDYPYQAVLNTEESEQDADKGWFLVKGKAQLDTSRQDDQQLPLTLITANTLQICSESECADLRDPLKLLRHEIGDPEWTPEQAKELVKQAWPERAELQGDDV</sequence>
<feature type="region of interest" description="Disordered" evidence="2">
    <location>
        <begin position="138"/>
        <end position="157"/>
    </location>
</feature>
<keyword evidence="5" id="KW-1185">Reference proteome</keyword>
<evidence type="ECO:0000256" key="3">
    <source>
        <dbReference type="SAM" id="SignalP"/>
    </source>
</evidence>
<keyword evidence="1" id="KW-0175">Coiled coil</keyword>
<evidence type="ECO:0000313" key="5">
    <source>
        <dbReference type="Proteomes" id="UP001292571"/>
    </source>
</evidence>
<feature type="signal peptide" evidence="3">
    <location>
        <begin position="1"/>
        <end position="18"/>
    </location>
</feature>